<feature type="transmembrane region" description="Helical" evidence="6">
    <location>
        <begin position="42"/>
        <end position="67"/>
    </location>
</feature>
<proteinExistence type="predicted"/>
<evidence type="ECO:0000256" key="4">
    <source>
        <dbReference type="ARBA" id="ARBA00022989"/>
    </source>
</evidence>
<dbReference type="PANTHER" id="PTHR40077:SF1">
    <property type="entry name" value="MEMBRANE PROTEIN"/>
    <property type="match status" value="1"/>
</dbReference>
<dbReference type="NCBIfam" id="TIGR03954">
    <property type="entry name" value="integ_memb_HG"/>
    <property type="match status" value="1"/>
</dbReference>
<dbReference type="EMBL" id="JAUSTI010000007">
    <property type="protein sequence ID" value="MDQ0171594.1"/>
    <property type="molecule type" value="Genomic_DNA"/>
</dbReference>
<dbReference type="Pfam" id="PF12823">
    <property type="entry name" value="DUF3817"/>
    <property type="match status" value="1"/>
</dbReference>
<evidence type="ECO:0000256" key="6">
    <source>
        <dbReference type="SAM" id="Phobius"/>
    </source>
</evidence>
<accession>A0ABT9WE90</accession>
<sequence>MNVMKTVTGRFRIAGIWEGISFLLLLLVAMPLKYFADISSAVAIVGMIHGILFPLYLIALVHIAVVYKWKPVRWFMGVLAGFLPFGTFVFESYLRKREWK</sequence>
<evidence type="ECO:0000256" key="1">
    <source>
        <dbReference type="ARBA" id="ARBA00004651"/>
    </source>
</evidence>
<evidence type="ECO:0000256" key="2">
    <source>
        <dbReference type="ARBA" id="ARBA00022475"/>
    </source>
</evidence>
<name>A0ABT9WE90_9BACL</name>
<evidence type="ECO:0000313" key="8">
    <source>
        <dbReference type="EMBL" id="MDQ0171594.1"/>
    </source>
</evidence>
<keyword evidence="2" id="KW-1003">Cell membrane</keyword>
<comment type="caution">
    <text evidence="8">The sequence shown here is derived from an EMBL/GenBank/DDBJ whole genome shotgun (WGS) entry which is preliminary data.</text>
</comment>
<comment type="subcellular location">
    <subcellularLocation>
        <location evidence="1">Cell membrane</location>
        <topology evidence="1">Multi-pass membrane protein</topology>
    </subcellularLocation>
</comment>
<feature type="domain" description="DUF3817" evidence="7">
    <location>
        <begin position="9"/>
        <end position="95"/>
    </location>
</feature>
<dbReference type="InterPro" id="IPR023845">
    <property type="entry name" value="DUF3817_TM"/>
</dbReference>
<evidence type="ECO:0000259" key="7">
    <source>
        <dbReference type="Pfam" id="PF12823"/>
    </source>
</evidence>
<keyword evidence="4 6" id="KW-1133">Transmembrane helix</keyword>
<gene>
    <name evidence="8" type="ORF">J2T19_003056</name>
</gene>
<evidence type="ECO:0000313" key="9">
    <source>
        <dbReference type="Proteomes" id="UP001233836"/>
    </source>
</evidence>
<keyword evidence="5 6" id="KW-0472">Membrane</keyword>
<keyword evidence="3 6" id="KW-0812">Transmembrane</keyword>
<feature type="transmembrane region" description="Helical" evidence="6">
    <location>
        <begin position="12"/>
        <end position="30"/>
    </location>
</feature>
<reference evidence="8 9" key="1">
    <citation type="submission" date="2023-07" db="EMBL/GenBank/DDBJ databases">
        <title>Sorghum-associated microbial communities from plants grown in Nebraska, USA.</title>
        <authorList>
            <person name="Schachtman D."/>
        </authorList>
    </citation>
    <scope>NUCLEOTIDE SEQUENCE [LARGE SCALE GENOMIC DNA]</scope>
    <source>
        <strain evidence="8 9">DS1314</strain>
    </source>
</reference>
<dbReference type="Proteomes" id="UP001233836">
    <property type="component" value="Unassembled WGS sequence"/>
</dbReference>
<dbReference type="PANTHER" id="PTHR40077">
    <property type="entry name" value="MEMBRANE PROTEIN-RELATED"/>
    <property type="match status" value="1"/>
</dbReference>
<feature type="transmembrane region" description="Helical" evidence="6">
    <location>
        <begin position="73"/>
        <end position="94"/>
    </location>
</feature>
<protein>
    <submittedName>
        <fullName evidence="8">Integral membrane protein</fullName>
    </submittedName>
</protein>
<evidence type="ECO:0000256" key="3">
    <source>
        <dbReference type="ARBA" id="ARBA00022692"/>
    </source>
</evidence>
<organism evidence="8 9">
    <name type="scientific">Paenibacillus tundrae</name>
    <dbReference type="NCBI Taxonomy" id="528187"/>
    <lineage>
        <taxon>Bacteria</taxon>
        <taxon>Bacillati</taxon>
        <taxon>Bacillota</taxon>
        <taxon>Bacilli</taxon>
        <taxon>Bacillales</taxon>
        <taxon>Paenibacillaceae</taxon>
        <taxon>Paenibacillus</taxon>
    </lineage>
</organism>
<keyword evidence="9" id="KW-1185">Reference proteome</keyword>
<evidence type="ECO:0000256" key="5">
    <source>
        <dbReference type="ARBA" id="ARBA00023136"/>
    </source>
</evidence>